<dbReference type="EMBL" id="GG691042">
    <property type="protein sequence ID" value="EEY62761.1"/>
    <property type="molecule type" value="Genomic_DNA"/>
</dbReference>
<dbReference type="InParanoid" id="D0RME8"/>
<dbReference type="Gene3D" id="2.60.120.200">
    <property type="match status" value="1"/>
</dbReference>
<dbReference type="SUPFAM" id="SSF49899">
    <property type="entry name" value="Concanavalin A-like lectins/glucanases"/>
    <property type="match status" value="1"/>
</dbReference>
<evidence type="ECO:0008006" key="3">
    <source>
        <dbReference type="Google" id="ProtNLM"/>
    </source>
</evidence>
<dbReference type="VEuPathDB" id="FungiDB:PITG_22497"/>
<gene>
    <name evidence="1" type="ORF">PITG_22497</name>
</gene>
<accession>D0RME8</accession>
<sequence length="171" mass="18950">MSPLLKPNEFIVTTWLFVNSQSGTRTDNDLFDVSDTPQDRQLIFIRGAVREISLYLLLLPESSGNWQLEVGILMDIDREGDAGELPIKGRIWERMMSKQGVASGNWVHVAIVLEAMKIRLYLNGILDCQRSLVAQSTAIWAAGNVDLPLHFGRFPMTQTTSSARSGVSTAG</sequence>
<dbReference type="STRING" id="403677.D0RME8"/>
<dbReference type="KEGG" id="pif:PITG_22497"/>
<dbReference type="Proteomes" id="UP000006643">
    <property type="component" value="Unassembled WGS sequence"/>
</dbReference>
<dbReference type="InterPro" id="IPR013320">
    <property type="entry name" value="ConA-like_dom_sf"/>
</dbReference>
<dbReference type="RefSeq" id="XP_002909781.1">
    <property type="nucleotide sequence ID" value="XM_002909735.1"/>
</dbReference>
<protein>
    <recommendedName>
        <fullName evidence="3">LamG-like jellyroll fold domain-containing protein</fullName>
    </recommendedName>
</protein>
<reference evidence="2" key="1">
    <citation type="journal article" date="2009" name="Nature">
        <title>Genome sequence and analysis of the Irish potato famine pathogen Phytophthora infestans.</title>
        <authorList>
            <consortium name="The Broad Institute Genome Sequencing Platform"/>
            <person name="Haas B.J."/>
            <person name="Kamoun S."/>
            <person name="Zody M.C."/>
            <person name="Jiang R.H."/>
            <person name="Handsaker R.E."/>
            <person name="Cano L.M."/>
            <person name="Grabherr M."/>
            <person name="Kodira C.D."/>
            <person name="Raffaele S."/>
            <person name="Torto-Alalibo T."/>
            <person name="Bozkurt T.O."/>
            <person name="Ah-Fong A.M."/>
            <person name="Alvarado L."/>
            <person name="Anderson V.L."/>
            <person name="Armstrong M.R."/>
            <person name="Avrova A."/>
            <person name="Baxter L."/>
            <person name="Beynon J."/>
            <person name="Boevink P.C."/>
            <person name="Bollmann S.R."/>
            <person name="Bos J.I."/>
            <person name="Bulone V."/>
            <person name="Cai G."/>
            <person name="Cakir C."/>
            <person name="Carrington J.C."/>
            <person name="Chawner M."/>
            <person name="Conti L."/>
            <person name="Costanzo S."/>
            <person name="Ewan R."/>
            <person name="Fahlgren N."/>
            <person name="Fischbach M.A."/>
            <person name="Fugelstad J."/>
            <person name="Gilroy E.M."/>
            <person name="Gnerre S."/>
            <person name="Green P.J."/>
            <person name="Grenville-Briggs L.J."/>
            <person name="Griffith J."/>
            <person name="Grunwald N.J."/>
            <person name="Horn K."/>
            <person name="Horner N.R."/>
            <person name="Hu C.H."/>
            <person name="Huitema E."/>
            <person name="Jeong D.H."/>
            <person name="Jones A.M."/>
            <person name="Jones J.D."/>
            <person name="Jones R.W."/>
            <person name="Karlsson E.K."/>
            <person name="Kunjeti S.G."/>
            <person name="Lamour K."/>
            <person name="Liu Z."/>
            <person name="Ma L."/>
            <person name="Maclean D."/>
            <person name="Chibucos M.C."/>
            <person name="McDonald H."/>
            <person name="McWalters J."/>
            <person name="Meijer H.J."/>
            <person name="Morgan W."/>
            <person name="Morris P.F."/>
            <person name="Munro C.A."/>
            <person name="O'Neill K."/>
            <person name="Ospina-Giraldo M."/>
            <person name="Pinzon A."/>
            <person name="Pritchard L."/>
            <person name="Ramsahoye B."/>
            <person name="Ren Q."/>
            <person name="Restrepo S."/>
            <person name="Roy S."/>
            <person name="Sadanandom A."/>
            <person name="Savidor A."/>
            <person name="Schornack S."/>
            <person name="Schwartz D.C."/>
            <person name="Schumann U.D."/>
            <person name="Schwessinger B."/>
            <person name="Seyer L."/>
            <person name="Sharpe T."/>
            <person name="Silvar C."/>
            <person name="Song J."/>
            <person name="Studholme D.J."/>
            <person name="Sykes S."/>
            <person name="Thines M."/>
            <person name="van de Vondervoort P.J."/>
            <person name="Phuntumart V."/>
            <person name="Wawra S."/>
            <person name="Weide R."/>
            <person name="Win J."/>
            <person name="Young C."/>
            <person name="Zhou S."/>
            <person name="Fry W."/>
            <person name="Meyers B.C."/>
            <person name="van West P."/>
            <person name="Ristaino J."/>
            <person name="Govers F."/>
            <person name="Birch P.R."/>
            <person name="Whisson S.C."/>
            <person name="Judelson H.S."/>
            <person name="Nusbaum C."/>
        </authorList>
    </citation>
    <scope>NUCLEOTIDE SEQUENCE [LARGE SCALE GENOMIC DNA]</scope>
    <source>
        <strain evidence="2">T30-4</strain>
    </source>
</reference>
<dbReference type="GeneID" id="9468070"/>
<organism evidence="1 2">
    <name type="scientific">Phytophthora infestans (strain T30-4)</name>
    <name type="common">Potato late blight agent</name>
    <dbReference type="NCBI Taxonomy" id="403677"/>
    <lineage>
        <taxon>Eukaryota</taxon>
        <taxon>Sar</taxon>
        <taxon>Stramenopiles</taxon>
        <taxon>Oomycota</taxon>
        <taxon>Peronosporomycetes</taxon>
        <taxon>Peronosporales</taxon>
        <taxon>Peronosporaceae</taxon>
        <taxon>Phytophthora</taxon>
    </lineage>
</organism>
<name>D0RME8_PHYIT</name>
<evidence type="ECO:0000313" key="1">
    <source>
        <dbReference type="EMBL" id="EEY62761.1"/>
    </source>
</evidence>
<proteinExistence type="predicted"/>
<dbReference type="HOGENOM" id="CLU_1565935_0_0_1"/>
<dbReference type="Pfam" id="PF13385">
    <property type="entry name" value="Laminin_G_3"/>
    <property type="match status" value="1"/>
</dbReference>
<dbReference type="AlphaFoldDB" id="D0RME8"/>
<dbReference type="eggNOG" id="KOG1426">
    <property type="taxonomic scope" value="Eukaryota"/>
</dbReference>
<evidence type="ECO:0000313" key="2">
    <source>
        <dbReference type="Proteomes" id="UP000006643"/>
    </source>
</evidence>
<keyword evidence="2" id="KW-1185">Reference proteome</keyword>